<evidence type="ECO:0000313" key="6">
    <source>
        <dbReference type="EMBL" id="SBP88924.1"/>
    </source>
</evidence>
<sequence length="429" mass="47549">MLDAMTHAVPSPSAAGARLQPVQDLAARLFATRALTPDLCAGLAPEDMTPQSMPDASPAKWHLAHTTWFFEQFALKPFVADYREFNAGFAALFNSYYVSAGPRYARPQRGLVTRPTVAEVLRYRAHVDTHLRHLLGRGEPGRDLARVLELGLHHEQQHQELLLTDMLHLLSHNPLKPAWRQLPTPQKRAAPALRFVAGPEGAHAIGHCGEGFHFDNEAPRHTVWLAPHAVANRLVSNAEYAAFVRDGGYRNPLLWLSDGWATAQREGWRAPLYWSEDGASAFTLGGELELDPAAPVCHVSHYEADAFARWAGARLPTEAEWEAFAAAQPRAGNMLEAGWFRPVAAAADASQCFGDVWEWTGSAYLPYPGYRAQPGALGEYNGKFMSGQMVLRGGSCVTPPGHVRASYRNFFYPHQRWQFMGLRLAKDMP</sequence>
<evidence type="ECO:0008006" key="8">
    <source>
        <dbReference type="Google" id="ProtNLM"/>
    </source>
</evidence>
<organism evidence="6 7">
    <name type="scientific">Thiomonas delicata</name>
    <name type="common">Thiomonas cuprina</name>
    <dbReference type="NCBI Taxonomy" id="364030"/>
    <lineage>
        <taxon>Bacteria</taxon>
        <taxon>Pseudomonadati</taxon>
        <taxon>Pseudomonadota</taxon>
        <taxon>Betaproteobacteria</taxon>
        <taxon>Burkholderiales</taxon>
        <taxon>Thiomonas</taxon>
    </lineage>
</organism>
<dbReference type="InterPro" id="IPR016187">
    <property type="entry name" value="CTDL_fold"/>
</dbReference>
<dbReference type="RefSeq" id="WP_245845905.1">
    <property type="nucleotide sequence ID" value="NZ_LT592171.1"/>
</dbReference>
<protein>
    <recommendedName>
        <fullName evidence="8">Ergothioneine biosynthesis protein EgtB</fullName>
    </recommendedName>
</protein>
<dbReference type="SUPFAM" id="SSF56436">
    <property type="entry name" value="C-type lectin-like"/>
    <property type="match status" value="1"/>
</dbReference>
<dbReference type="PANTHER" id="PTHR23150">
    <property type="entry name" value="SULFATASE MODIFYING FACTOR 1, 2"/>
    <property type="match status" value="1"/>
</dbReference>
<evidence type="ECO:0000256" key="3">
    <source>
        <dbReference type="ARBA" id="ARBA00037882"/>
    </source>
</evidence>
<comment type="pathway">
    <text evidence="3">Amino-acid biosynthesis; ergothioneine biosynthesis.</text>
</comment>
<keyword evidence="7" id="KW-1185">Reference proteome</keyword>
<evidence type="ECO:0000259" key="5">
    <source>
        <dbReference type="Pfam" id="PF12867"/>
    </source>
</evidence>
<accession>A0A238D701</accession>
<gene>
    <name evidence="6" type="ORF">THIARS_70544</name>
</gene>
<proteinExistence type="predicted"/>
<evidence type="ECO:0000256" key="1">
    <source>
        <dbReference type="ARBA" id="ARBA00023002"/>
    </source>
</evidence>
<dbReference type="NCBIfam" id="TIGR03440">
    <property type="entry name" value="egtB_TIGR03440"/>
    <property type="match status" value="1"/>
</dbReference>
<dbReference type="PANTHER" id="PTHR23150:SF36">
    <property type="entry name" value="HERCYNINE OXYGENASE"/>
    <property type="match status" value="1"/>
</dbReference>
<dbReference type="Proteomes" id="UP000214566">
    <property type="component" value="Unassembled WGS sequence"/>
</dbReference>
<dbReference type="Pfam" id="PF03781">
    <property type="entry name" value="FGE-sulfatase"/>
    <property type="match status" value="2"/>
</dbReference>
<dbReference type="Gene3D" id="3.90.1580.10">
    <property type="entry name" value="paralog of FGE (formylglycine-generating enzyme)"/>
    <property type="match status" value="2"/>
</dbReference>
<reference evidence="6 7" key="1">
    <citation type="submission" date="2016-06" db="EMBL/GenBank/DDBJ databases">
        <authorList>
            <person name="Kjaerup R.B."/>
            <person name="Dalgaard T.S."/>
            <person name="Juul-Madsen H.R."/>
        </authorList>
    </citation>
    <scope>NUCLEOTIDE SEQUENCE [LARGE SCALE GENOMIC DNA]</scope>
    <source>
        <strain evidence="6 7">DSM 16361</strain>
    </source>
</reference>
<keyword evidence="1" id="KW-0560">Oxidoreductase</keyword>
<feature type="domain" description="DinB-like" evidence="5">
    <location>
        <begin position="31"/>
        <end position="161"/>
    </location>
</feature>
<dbReference type="SUPFAM" id="SSF109854">
    <property type="entry name" value="DinB/YfiT-like putative metalloenzymes"/>
    <property type="match status" value="1"/>
</dbReference>
<feature type="domain" description="Sulfatase-modifying factor enzyme-like" evidence="4">
    <location>
        <begin position="348"/>
        <end position="426"/>
    </location>
</feature>
<dbReference type="EMBL" id="FLMQ01000056">
    <property type="protein sequence ID" value="SBP88924.1"/>
    <property type="molecule type" value="Genomic_DNA"/>
</dbReference>
<evidence type="ECO:0000259" key="4">
    <source>
        <dbReference type="Pfam" id="PF03781"/>
    </source>
</evidence>
<dbReference type="InterPro" id="IPR042095">
    <property type="entry name" value="SUMF_sf"/>
</dbReference>
<dbReference type="InterPro" id="IPR051043">
    <property type="entry name" value="Sulfatase_Mod_Factor_Kinase"/>
</dbReference>
<dbReference type="InterPro" id="IPR005532">
    <property type="entry name" value="SUMF_dom"/>
</dbReference>
<keyword evidence="2" id="KW-0408">Iron</keyword>
<dbReference type="GO" id="GO:0052699">
    <property type="term" value="P:ergothioneine biosynthetic process"/>
    <property type="evidence" value="ECO:0007669"/>
    <property type="project" value="InterPro"/>
</dbReference>
<evidence type="ECO:0000313" key="7">
    <source>
        <dbReference type="Proteomes" id="UP000214566"/>
    </source>
</evidence>
<dbReference type="Pfam" id="PF12867">
    <property type="entry name" value="DinB_2"/>
    <property type="match status" value="1"/>
</dbReference>
<dbReference type="AlphaFoldDB" id="A0A238D701"/>
<dbReference type="InterPro" id="IPR017806">
    <property type="entry name" value="EgtB"/>
</dbReference>
<feature type="domain" description="Sulfatase-modifying factor enzyme-like" evidence="4">
    <location>
        <begin position="197"/>
        <end position="334"/>
    </location>
</feature>
<dbReference type="InterPro" id="IPR034660">
    <property type="entry name" value="DinB/YfiT-like"/>
</dbReference>
<dbReference type="InterPro" id="IPR024775">
    <property type="entry name" value="DinB-like"/>
</dbReference>
<name>A0A238D701_THIDL</name>
<evidence type="ECO:0000256" key="2">
    <source>
        <dbReference type="ARBA" id="ARBA00023004"/>
    </source>
</evidence>